<comment type="caution">
    <text evidence="3">The sequence shown here is derived from an EMBL/GenBank/DDBJ whole genome shotgun (WGS) entry which is preliminary data.</text>
</comment>
<dbReference type="AlphaFoldDB" id="A0A9D7AHY7"/>
<proteinExistence type="predicted"/>
<dbReference type="Proteomes" id="UP001296969">
    <property type="component" value="Unassembled WGS sequence"/>
</dbReference>
<reference evidence="3 5" key="1">
    <citation type="submission" date="2020-11" db="EMBL/GenBank/DDBJ databases">
        <title>Insectihabitans protaetiae gen. nov. sp. nov. and Insectihabitans allomyrinae sp. nov., isolated from larvae of Protaetia brevitarsis seulensis and Allomyrina dichotoma, respectively.</title>
        <authorList>
            <person name="Lee S.D."/>
            <person name="Byeon Y.-S."/>
            <person name="Kim S.-M."/>
            <person name="Yang H.L."/>
            <person name="Kim I.S."/>
        </authorList>
    </citation>
    <scope>NUCLEOTIDE SEQUENCE</scope>
    <source>
        <strain evidence="3">CWB-B4</strain>
        <strain evidence="2 5">CWB-B43</strain>
    </source>
</reference>
<sequence length="254" mass="30299">MSIFYYDKTFDGLLSVVFDAYKIKHFPQALLAEGDIEPMFMERVHTTVTDPNKSDRVWAALGKKLSRQALNHIHHVWQSELSEADHLIFRYIRKVIDAPHSIETHFADEDVMAMLKLAKKVSKDTMYLIEFVRFQKTKENIFFAPVAPDYNTLPLALHHFIDRFADQHWALYDIRRGYGFYYNLQRVEEIILPDENTLIDGKINPTLLAEDEQQFQTLWRNYFKAITIRERINKRQQRQHMPARFWHLLPEMQN</sequence>
<feature type="domain" description="DUF4130" evidence="1">
    <location>
        <begin position="84"/>
        <end position="251"/>
    </location>
</feature>
<keyword evidence="5" id="KW-1185">Reference proteome</keyword>
<dbReference type="InterPro" id="IPR025404">
    <property type="entry name" value="DUF4130"/>
</dbReference>
<evidence type="ECO:0000313" key="4">
    <source>
        <dbReference type="Proteomes" id="UP000807542"/>
    </source>
</evidence>
<organism evidence="3 4">
    <name type="scientific">Limnobaculum xujianqingii</name>
    <dbReference type="NCBI Taxonomy" id="2738837"/>
    <lineage>
        <taxon>Bacteria</taxon>
        <taxon>Pseudomonadati</taxon>
        <taxon>Pseudomonadota</taxon>
        <taxon>Gammaproteobacteria</taxon>
        <taxon>Enterobacterales</taxon>
        <taxon>Budviciaceae</taxon>
        <taxon>Limnobaculum</taxon>
    </lineage>
</organism>
<dbReference type="EMBL" id="JADRCQ010000001">
    <property type="protein sequence ID" value="MBK5073038.1"/>
    <property type="molecule type" value="Genomic_DNA"/>
</dbReference>
<evidence type="ECO:0000313" key="3">
    <source>
        <dbReference type="EMBL" id="MBK5176347.1"/>
    </source>
</evidence>
<name>A0A9D7AHY7_9GAMM</name>
<dbReference type="NCBIfam" id="TIGR03915">
    <property type="entry name" value="SAM_7_link_chp"/>
    <property type="match status" value="1"/>
</dbReference>
<dbReference type="InterPro" id="IPR023875">
    <property type="entry name" value="DNA_repair_put"/>
</dbReference>
<dbReference type="Pfam" id="PF13566">
    <property type="entry name" value="DUF4130"/>
    <property type="match status" value="1"/>
</dbReference>
<dbReference type="EMBL" id="JADRCP010000001">
    <property type="protein sequence ID" value="MBK5176347.1"/>
    <property type="molecule type" value="Genomic_DNA"/>
</dbReference>
<gene>
    <name evidence="3" type="ORF">I2492_08425</name>
    <name evidence="2" type="ORF">I2493_08425</name>
</gene>
<dbReference type="RefSeq" id="WP_228397974.1">
    <property type="nucleotide sequence ID" value="NZ_JADRCP010000001.1"/>
</dbReference>
<evidence type="ECO:0000259" key="1">
    <source>
        <dbReference type="Pfam" id="PF13566"/>
    </source>
</evidence>
<protein>
    <submittedName>
        <fullName evidence="3">TIGR03915 family putative DNA repair protein</fullName>
    </submittedName>
</protein>
<evidence type="ECO:0000313" key="5">
    <source>
        <dbReference type="Proteomes" id="UP001296969"/>
    </source>
</evidence>
<accession>A0A9D7AHY7</accession>
<dbReference type="Proteomes" id="UP000807542">
    <property type="component" value="Unassembled WGS sequence"/>
</dbReference>
<evidence type="ECO:0000313" key="2">
    <source>
        <dbReference type="EMBL" id="MBK5073038.1"/>
    </source>
</evidence>